<dbReference type="RefSeq" id="WP_207107593.1">
    <property type="nucleotide sequence ID" value="NZ_JAFLVR010000012.1"/>
</dbReference>
<keyword evidence="9" id="KW-1185">Reference proteome</keyword>
<dbReference type="PANTHER" id="PTHR43280">
    <property type="entry name" value="ARAC-FAMILY TRANSCRIPTIONAL REGULATOR"/>
    <property type="match status" value="1"/>
</dbReference>
<dbReference type="SUPFAM" id="SSF51445">
    <property type="entry name" value="(Trans)glycosidases"/>
    <property type="match status" value="1"/>
</dbReference>
<dbReference type="Pfam" id="PF01229">
    <property type="entry name" value="Glyco_hydro_39"/>
    <property type="match status" value="1"/>
</dbReference>
<evidence type="ECO:0000259" key="7">
    <source>
        <dbReference type="PROSITE" id="PS01124"/>
    </source>
</evidence>
<gene>
    <name evidence="8" type="ORF">JZO85_05990</name>
</gene>
<dbReference type="InterPro" id="IPR018060">
    <property type="entry name" value="HTH_AraC"/>
</dbReference>
<sequence length="745" mass="87223">MDKVVKIDIYDQPLEKRPDKNFYLYYVLKGQITMTLSQGATVMNVRDILVVNPNEQVAIDCADSVYVQISISSNELLRMLDYKKVVIMCNSQKETGRLFDKFRVLLDELIRVSLERDYYYLHYQKEMYQFLSFLITNFSNNLFIEDEEEARKHSILAYIHANYAEDLSLQMIAERFNVTPQYFSKYFKETFQRTFLKFLTEIRLEQALIEVVNTTDTMLKIALDHGFPNQNSFSKAFKEVYEVNPTDYRRTHFEEMDVLESIRSSEVKQLLARKVAEPNNDRHEVTVVMDQGRELLTPYWFNLLNLGSISKIFDNGLNKQIQELKKEMPFKTARVFLDNQLTVNPTFFIEEKALDFLISHDFRLMLVIDYRDIAENSRFDEYFEKFLTHFINRYGIKSIRNTTFELLYNTYFTSEKAKKYAALFNKLAAILDKLKLSGNLLGPGLQMDNEGENLLQFLKENQQLRRLTLTIAPYSIEKYGNKLYINRKSDTSYILQQYELAKRIGRTQGIENIMITSWKDGLNEYSTLNDSSYRGASILKNMIDVYGRIESLPIDQPFDLMLPVTSNAPLTGMPGLITKGGVKKASYYSLKFLNKLDRYFLYKDETILVSRSDDHYLQMVCHNCKRPNYKFYSQEDEGVLTDQIDELFEDSDPKRVKVTINGIKNGQYILKSREISEGQGSCLSVFHEMGFENLSFFGRDELDYLLSASKPIIRGQQLTADNHCLEIEIEMQPNEIRHLHLVYVH</sequence>
<organism evidence="8 9">
    <name type="scientific">Candidatus Enterococcus murrayae</name>
    <dbReference type="NCBI Taxonomy" id="2815321"/>
    <lineage>
        <taxon>Bacteria</taxon>
        <taxon>Bacillati</taxon>
        <taxon>Bacillota</taxon>
        <taxon>Bacilli</taxon>
        <taxon>Lactobacillales</taxon>
        <taxon>Enterococcaceae</taxon>
        <taxon>Enterococcus</taxon>
    </lineage>
</organism>
<evidence type="ECO:0000256" key="2">
    <source>
        <dbReference type="ARBA" id="ARBA00022801"/>
    </source>
</evidence>
<dbReference type="PROSITE" id="PS00041">
    <property type="entry name" value="HTH_ARAC_FAMILY_1"/>
    <property type="match status" value="1"/>
</dbReference>
<dbReference type="Proteomes" id="UP000664495">
    <property type="component" value="Unassembled WGS sequence"/>
</dbReference>
<proteinExistence type="inferred from homology"/>
<keyword evidence="5" id="KW-0804">Transcription</keyword>
<keyword evidence="2" id="KW-0378">Hydrolase</keyword>
<dbReference type="Gene3D" id="1.10.10.60">
    <property type="entry name" value="Homeodomain-like"/>
    <property type="match status" value="2"/>
</dbReference>
<dbReference type="PROSITE" id="PS01124">
    <property type="entry name" value="HTH_ARAC_FAMILY_2"/>
    <property type="match status" value="1"/>
</dbReference>
<dbReference type="PANTHER" id="PTHR43280:SF2">
    <property type="entry name" value="HTH-TYPE TRANSCRIPTIONAL REGULATOR EXSA"/>
    <property type="match status" value="1"/>
</dbReference>
<comment type="similarity">
    <text evidence="1">Belongs to the glycosyl hydrolase 39 family.</text>
</comment>
<evidence type="ECO:0000256" key="5">
    <source>
        <dbReference type="ARBA" id="ARBA00023163"/>
    </source>
</evidence>
<reference evidence="8 9" key="1">
    <citation type="submission" date="2021-03" db="EMBL/GenBank/DDBJ databases">
        <title>Enterococcal diversity collection.</title>
        <authorList>
            <person name="Gilmore M.S."/>
            <person name="Schwartzman J."/>
            <person name="Van Tyne D."/>
            <person name="Martin M."/>
            <person name="Earl A.M."/>
            <person name="Manson A.L."/>
            <person name="Straub T."/>
            <person name="Salamzade R."/>
            <person name="Saavedra J."/>
            <person name="Lebreton F."/>
            <person name="Prichula J."/>
            <person name="Schaufler K."/>
            <person name="Gaca A."/>
            <person name="Sgardioli B."/>
            <person name="Wagenaar J."/>
            <person name="Strong T."/>
        </authorList>
    </citation>
    <scope>NUCLEOTIDE SEQUENCE [LARGE SCALE GENOMIC DNA]</scope>
    <source>
        <strain evidence="8 9">MJM16</strain>
    </source>
</reference>
<keyword evidence="3" id="KW-0805">Transcription regulation</keyword>
<dbReference type="EMBL" id="JAFLVR010000012">
    <property type="protein sequence ID" value="MBO0451812.1"/>
    <property type="molecule type" value="Genomic_DNA"/>
</dbReference>
<evidence type="ECO:0000256" key="3">
    <source>
        <dbReference type="ARBA" id="ARBA00023015"/>
    </source>
</evidence>
<dbReference type="Pfam" id="PF12833">
    <property type="entry name" value="HTH_18"/>
    <property type="match status" value="1"/>
</dbReference>
<evidence type="ECO:0000256" key="4">
    <source>
        <dbReference type="ARBA" id="ARBA00023125"/>
    </source>
</evidence>
<comment type="caution">
    <text evidence="8">The sequence shown here is derived from an EMBL/GenBank/DDBJ whole genome shotgun (WGS) entry which is preliminary data.</text>
</comment>
<feature type="domain" description="HTH araC/xylS-type" evidence="7">
    <location>
        <begin position="153"/>
        <end position="251"/>
    </location>
</feature>
<evidence type="ECO:0000313" key="9">
    <source>
        <dbReference type="Proteomes" id="UP000664495"/>
    </source>
</evidence>
<evidence type="ECO:0000256" key="6">
    <source>
        <dbReference type="ARBA" id="ARBA00023295"/>
    </source>
</evidence>
<dbReference type="InterPro" id="IPR009057">
    <property type="entry name" value="Homeodomain-like_sf"/>
</dbReference>
<dbReference type="Gene3D" id="2.60.40.1500">
    <property type="entry name" value="Glycosyl hydrolase domain, family 39"/>
    <property type="match status" value="1"/>
</dbReference>
<dbReference type="InterPro" id="IPR049166">
    <property type="entry name" value="GH39_cat"/>
</dbReference>
<name>A0ABS3HEC7_9ENTE</name>
<dbReference type="Gene3D" id="3.20.20.80">
    <property type="entry name" value="Glycosidases"/>
    <property type="match status" value="1"/>
</dbReference>
<evidence type="ECO:0000313" key="8">
    <source>
        <dbReference type="EMBL" id="MBO0451812.1"/>
    </source>
</evidence>
<keyword evidence="6" id="KW-0326">Glycosidase</keyword>
<protein>
    <submittedName>
        <fullName evidence="8">Helix-turn-helix domain-containing protein</fullName>
    </submittedName>
</protein>
<accession>A0ABS3HEC7</accession>
<dbReference type="SUPFAM" id="SSF46689">
    <property type="entry name" value="Homeodomain-like"/>
    <property type="match status" value="2"/>
</dbReference>
<dbReference type="SMART" id="SM00342">
    <property type="entry name" value="HTH_ARAC"/>
    <property type="match status" value="1"/>
</dbReference>
<dbReference type="SUPFAM" id="SSF51011">
    <property type="entry name" value="Glycosyl hydrolase domain"/>
    <property type="match status" value="1"/>
</dbReference>
<evidence type="ECO:0000256" key="1">
    <source>
        <dbReference type="ARBA" id="ARBA00008875"/>
    </source>
</evidence>
<dbReference type="InterPro" id="IPR017853">
    <property type="entry name" value="GH"/>
</dbReference>
<keyword evidence="4" id="KW-0238">DNA-binding</keyword>
<dbReference type="InterPro" id="IPR018062">
    <property type="entry name" value="HTH_AraC-typ_CS"/>
</dbReference>